<dbReference type="AlphaFoldDB" id="A0A0L6CXN3"/>
<keyword evidence="6 7" id="KW-0961">Cell wall biogenesis/degradation</keyword>
<keyword evidence="5 7" id="KW-0573">Peptidoglycan synthesis</keyword>
<organism evidence="10 11">
    <name type="scientific">Roseovarius tolerans</name>
    <dbReference type="NCBI Taxonomy" id="74031"/>
    <lineage>
        <taxon>Bacteria</taxon>
        <taxon>Pseudomonadati</taxon>
        <taxon>Pseudomonadota</taxon>
        <taxon>Alphaproteobacteria</taxon>
        <taxon>Rhodobacterales</taxon>
        <taxon>Roseobacteraceae</taxon>
        <taxon>Roseovarius</taxon>
    </lineage>
</organism>
<sequence>MMLAVFRRAFGVRTLVSLLAAGLVCSGSARADVQSTAFRQAVAEAAASDRELAEFYRETEYRPVWTDEGSTAQARRQALVQALSQAGMHGLPEARYDLDGLMARMGAARSLRDLGLIEVALSRAYLAYARDVQSGVLEPSRVVYEIKREVNDSPATVLLGDLVRADAPRQALRALPPRTNEYARLMKEKMRLEHLIREGGWGPAVPSQKLEPGQGGQAVIALRNRLVAMGYLRRSASTLYDGAIQSAVQEFQRDHGLQTDGIAGPSTLAALNQSAAERLQSVIVAMERERWLARDRGTRHVLVNLTDFSARILDNDSLTFQTRAVIGKNVGDRRSPEFSDEMEHLVINPTWHVPRSIAVKEYLPQMKRNPNAAGHLKLYNRNGREVPRGAVNFGAYNARNFPFAIKQPPSSRNALGLVKFMFPNKYNIYLHDTPQKALFEREKRDFSHGCIRLQQPFDFAYEILSPQEADPRAYFHSVLGTGRETYVQLEQHVPVHIIYRTAFTQAQGRVQYRDDVYQRDAAIWEALRKAGVSLATVQS</sequence>
<comment type="pathway">
    <text evidence="1 7">Cell wall biogenesis; peptidoglycan biosynthesis.</text>
</comment>
<dbReference type="SUPFAM" id="SSF47090">
    <property type="entry name" value="PGBD-like"/>
    <property type="match status" value="1"/>
</dbReference>
<dbReference type="GO" id="GO:0004180">
    <property type="term" value="F:carboxypeptidase activity"/>
    <property type="evidence" value="ECO:0007669"/>
    <property type="project" value="UniProtKB-ARBA"/>
</dbReference>
<dbReference type="Pfam" id="PF01471">
    <property type="entry name" value="PG_binding_1"/>
    <property type="match status" value="1"/>
</dbReference>
<dbReference type="GO" id="GO:0008360">
    <property type="term" value="P:regulation of cell shape"/>
    <property type="evidence" value="ECO:0007669"/>
    <property type="project" value="UniProtKB-UniRule"/>
</dbReference>
<feature type="chain" id="PRO_5005562933" evidence="8">
    <location>
        <begin position="32"/>
        <end position="539"/>
    </location>
</feature>
<feature type="signal peptide" evidence="8">
    <location>
        <begin position="1"/>
        <end position="31"/>
    </location>
</feature>
<evidence type="ECO:0000256" key="4">
    <source>
        <dbReference type="ARBA" id="ARBA00022960"/>
    </source>
</evidence>
<reference evidence="11" key="1">
    <citation type="submission" date="2015-07" db="EMBL/GenBank/DDBJ databases">
        <title>Draft Genome Sequence of Roseovarius tolerans EL-164, a producer of N-Acylated Alanine Methyl Esters (NAMEs).</title>
        <authorList>
            <person name="Voget S."/>
            <person name="Bruns H."/>
            <person name="Wagner-Doebler I."/>
            <person name="Schulz S."/>
            <person name="Daniel R."/>
        </authorList>
    </citation>
    <scope>NUCLEOTIDE SEQUENCE [LARGE SCALE GENOMIC DNA]</scope>
    <source>
        <strain evidence="11">EL-164</strain>
    </source>
</reference>
<keyword evidence="8" id="KW-0732">Signal</keyword>
<dbReference type="InterPro" id="IPR045380">
    <property type="entry name" value="LD_TPept_scaffold_dom"/>
</dbReference>
<evidence type="ECO:0000256" key="3">
    <source>
        <dbReference type="ARBA" id="ARBA00022679"/>
    </source>
</evidence>
<dbReference type="GO" id="GO:0009252">
    <property type="term" value="P:peptidoglycan biosynthetic process"/>
    <property type="evidence" value="ECO:0007669"/>
    <property type="project" value="UniProtKB-UniPathway"/>
</dbReference>
<proteinExistence type="inferred from homology"/>
<evidence type="ECO:0000256" key="1">
    <source>
        <dbReference type="ARBA" id="ARBA00004752"/>
    </source>
</evidence>
<dbReference type="Gene3D" id="2.40.440.10">
    <property type="entry name" value="L,D-transpeptidase catalytic domain-like"/>
    <property type="match status" value="1"/>
</dbReference>
<dbReference type="InterPro" id="IPR036366">
    <property type="entry name" value="PGBDSf"/>
</dbReference>
<accession>A0A0L6CXN3</accession>
<evidence type="ECO:0000256" key="2">
    <source>
        <dbReference type="ARBA" id="ARBA00005992"/>
    </source>
</evidence>
<dbReference type="Pfam" id="PF20142">
    <property type="entry name" value="Scaffold"/>
    <property type="match status" value="1"/>
</dbReference>
<evidence type="ECO:0000313" key="10">
    <source>
        <dbReference type="EMBL" id="KNX42509.1"/>
    </source>
</evidence>
<evidence type="ECO:0000256" key="7">
    <source>
        <dbReference type="PROSITE-ProRule" id="PRU01373"/>
    </source>
</evidence>
<dbReference type="Pfam" id="PF03734">
    <property type="entry name" value="YkuD"/>
    <property type="match status" value="1"/>
</dbReference>
<feature type="active site" description="Nucleophile" evidence="7">
    <location>
        <position position="450"/>
    </location>
</feature>
<dbReference type="InterPro" id="IPR036365">
    <property type="entry name" value="PGBD-like_sf"/>
</dbReference>
<dbReference type="GO" id="GO:0071555">
    <property type="term" value="P:cell wall organization"/>
    <property type="evidence" value="ECO:0007669"/>
    <property type="project" value="UniProtKB-UniRule"/>
</dbReference>
<keyword evidence="11" id="KW-1185">Reference proteome</keyword>
<dbReference type="STRING" id="74031.SAMN04488077_101250"/>
<dbReference type="UniPathway" id="UPA00219"/>
<keyword evidence="4 7" id="KW-0133">Cell shape</keyword>
<dbReference type="InterPro" id="IPR052905">
    <property type="entry name" value="LD-transpeptidase_YkuD-like"/>
</dbReference>
<keyword evidence="3" id="KW-0808">Transferase</keyword>
<dbReference type="InterPro" id="IPR038063">
    <property type="entry name" value="Transpep_catalytic_dom"/>
</dbReference>
<dbReference type="InterPro" id="IPR002477">
    <property type="entry name" value="Peptidoglycan-bd-like"/>
</dbReference>
<dbReference type="PANTHER" id="PTHR41533:SF2">
    <property type="entry name" value="BLR7131 PROTEIN"/>
    <property type="match status" value="1"/>
</dbReference>
<dbReference type="CDD" id="cd16913">
    <property type="entry name" value="YkuD_like"/>
    <property type="match status" value="1"/>
</dbReference>
<evidence type="ECO:0000259" key="9">
    <source>
        <dbReference type="PROSITE" id="PS52029"/>
    </source>
</evidence>
<dbReference type="EMBL" id="LGVV01000007">
    <property type="protein sequence ID" value="KNX42509.1"/>
    <property type="molecule type" value="Genomic_DNA"/>
</dbReference>
<evidence type="ECO:0000256" key="6">
    <source>
        <dbReference type="ARBA" id="ARBA00023316"/>
    </source>
</evidence>
<dbReference type="PANTHER" id="PTHR41533">
    <property type="entry name" value="L,D-TRANSPEPTIDASE HI_1667-RELATED"/>
    <property type="match status" value="1"/>
</dbReference>
<protein>
    <submittedName>
        <fullName evidence="10">Murein L,D-transpeptidase</fullName>
    </submittedName>
</protein>
<dbReference type="PATRIC" id="fig|74031.6.peg.832"/>
<dbReference type="Gene3D" id="1.10.101.10">
    <property type="entry name" value="PGBD-like superfamily/PGBD"/>
    <property type="match status" value="1"/>
</dbReference>
<gene>
    <name evidence="10" type="ORF">ROTO_08110</name>
</gene>
<feature type="active site" description="Proton donor/acceptor" evidence="7">
    <location>
        <position position="431"/>
    </location>
</feature>
<feature type="domain" description="L,D-TPase catalytic" evidence="9">
    <location>
        <begin position="299"/>
        <end position="475"/>
    </location>
</feature>
<name>A0A0L6CXN3_9RHOB</name>
<dbReference type="Proteomes" id="UP000037046">
    <property type="component" value="Unassembled WGS sequence"/>
</dbReference>
<dbReference type="PROSITE" id="PS52029">
    <property type="entry name" value="LD_TPASE"/>
    <property type="match status" value="1"/>
</dbReference>
<evidence type="ECO:0000313" key="11">
    <source>
        <dbReference type="Proteomes" id="UP000037046"/>
    </source>
</evidence>
<dbReference type="InterPro" id="IPR005490">
    <property type="entry name" value="LD_TPept_cat_dom"/>
</dbReference>
<comment type="similarity">
    <text evidence="2">Belongs to the YkuD family.</text>
</comment>
<evidence type="ECO:0000256" key="5">
    <source>
        <dbReference type="ARBA" id="ARBA00022984"/>
    </source>
</evidence>
<comment type="caution">
    <text evidence="10">The sequence shown here is derived from an EMBL/GenBank/DDBJ whole genome shotgun (WGS) entry which is preliminary data.</text>
</comment>
<dbReference type="GO" id="GO:0016740">
    <property type="term" value="F:transferase activity"/>
    <property type="evidence" value="ECO:0007669"/>
    <property type="project" value="UniProtKB-KW"/>
</dbReference>
<dbReference type="SUPFAM" id="SSF141523">
    <property type="entry name" value="L,D-transpeptidase catalytic domain-like"/>
    <property type="match status" value="1"/>
</dbReference>
<evidence type="ECO:0000256" key="8">
    <source>
        <dbReference type="SAM" id="SignalP"/>
    </source>
</evidence>